<proteinExistence type="predicted"/>
<evidence type="ECO:0008006" key="6">
    <source>
        <dbReference type="Google" id="ProtNLM"/>
    </source>
</evidence>
<name>A0A1A6BBM1_MYCGO</name>
<evidence type="ECO:0000313" key="4">
    <source>
        <dbReference type="Proteomes" id="UP000093757"/>
    </source>
</evidence>
<evidence type="ECO:0000313" key="5">
    <source>
        <dbReference type="Proteomes" id="UP000193928"/>
    </source>
</evidence>
<dbReference type="OrthoDB" id="3343588at2"/>
<organism evidence="2 4">
    <name type="scientific">Mycobacterium gordonae</name>
    <dbReference type="NCBI Taxonomy" id="1778"/>
    <lineage>
        <taxon>Bacteria</taxon>
        <taxon>Bacillati</taxon>
        <taxon>Actinomycetota</taxon>
        <taxon>Actinomycetes</taxon>
        <taxon>Mycobacteriales</taxon>
        <taxon>Mycobacteriaceae</taxon>
        <taxon>Mycobacterium</taxon>
    </lineage>
</organism>
<dbReference type="InterPro" id="IPR011990">
    <property type="entry name" value="TPR-like_helical_dom_sf"/>
</dbReference>
<keyword evidence="5" id="KW-1185">Reference proteome</keyword>
<dbReference type="AlphaFoldDB" id="A0A1A6BBM1"/>
<dbReference type="Pfam" id="PF02810">
    <property type="entry name" value="SEC-C"/>
    <property type="match status" value="1"/>
</dbReference>
<gene>
    <name evidence="2" type="ORF">A9W98_28610</name>
    <name evidence="3" type="ORF">AWC08_32340</name>
</gene>
<comment type="caution">
    <text evidence="2">The sequence shown here is derived from an EMBL/GenBank/DDBJ whole genome shotgun (WGS) entry which is preliminary data.</text>
</comment>
<dbReference type="Gene3D" id="3.10.450.50">
    <property type="match status" value="1"/>
</dbReference>
<dbReference type="EMBL" id="LQOY01000155">
    <property type="protein sequence ID" value="ORV77924.1"/>
    <property type="molecule type" value="Genomic_DNA"/>
</dbReference>
<dbReference type="InterPro" id="IPR004027">
    <property type="entry name" value="SEC_C_motif"/>
</dbReference>
<evidence type="ECO:0000313" key="3">
    <source>
        <dbReference type="EMBL" id="ORV77924.1"/>
    </source>
</evidence>
<dbReference type="SUPFAM" id="SSF103642">
    <property type="entry name" value="Sec-C motif"/>
    <property type="match status" value="1"/>
</dbReference>
<evidence type="ECO:0000256" key="1">
    <source>
        <dbReference type="SAM" id="MobiDB-lite"/>
    </source>
</evidence>
<evidence type="ECO:0000313" key="2">
    <source>
        <dbReference type="EMBL" id="OBR99766.1"/>
    </source>
</evidence>
<accession>A0A1A6BBM1</accession>
<protein>
    <recommendedName>
        <fullName evidence="6">SEC-C domain-containing protein</fullName>
    </recommendedName>
</protein>
<dbReference type="Proteomes" id="UP000093757">
    <property type="component" value="Unassembled WGS sequence"/>
</dbReference>
<dbReference type="Proteomes" id="UP000193928">
    <property type="component" value="Unassembled WGS sequence"/>
</dbReference>
<reference evidence="2 4" key="2">
    <citation type="submission" date="2016-06" db="EMBL/GenBank/DDBJ databases">
        <authorList>
            <person name="Kjaerup R.B."/>
            <person name="Dalgaard T.S."/>
            <person name="Juul-Madsen H.R."/>
        </authorList>
    </citation>
    <scope>NUCLEOTIDE SEQUENCE [LARGE SCALE GENOMIC DNA]</scope>
    <source>
        <strain evidence="2 4">1245752.6</strain>
    </source>
</reference>
<dbReference type="SUPFAM" id="SSF48452">
    <property type="entry name" value="TPR-like"/>
    <property type="match status" value="1"/>
</dbReference>
<dbReference type="EMBL" id="MAEM01000419">
    <property type="protein sequence ID" value="OBR99766.1"/>
    <property type="molecule type" value="Genomic_DNA"/>
</dbReference>
<feature type="region of interest" description="Disordered" evidence="1">
    <location>
        <begin position="295"/>
        <end position="318"/>
    </location>
</feature>
<dbReference type="RefSeq" id="WP_065135883.1">
    <property type="nucleotide sequence ID" value="NZ_JACKSU010000120.1"/>
</dbReference>
<reference evidence="3 5" key="1">
    <citation type="submission" date="2016-01" db="EMBL/GenBank/DDBJ databases">
        <title>The new phylogeny of the genus Mycobacterium.</title>
        <authorList>
            <person name="Tarcisio F."/>
            <person name="Conor M."/>
            <person name="Antonella G."/>
            <person name="Elisabetta G."/>
            <person name="Giulia F.S."/>
            <person name="Sara T."/>
            <person name="Anna F."/>
            <person name="Clotilde B."/>
            <person name="Roberto B."/>
            <person name="Veronica D.S."/>
            <person name="Fabio R."/>
            <person name="Monica P."/>
            <person name="Olivier J."/>
            <person name="Enrico T."/>
            <person name="Nicola S."/>
        </authorList>
    </citation>
    <scope>NUCLEOTIDE SEQUENCE [LARGE SCALE GENOMIC DNA]</scope>
    <source>
        <strain evidence="3 5">DSM 44160</strain>
    </source>
</reference>
<sequence>MVTELESIQTLEKILAEHGPLSEDDITIHLRQAGVPDPELVLRLLRREIDCPAGQLNDERWVWLPTVLAGRVFTHRLGALEATHDILTANPDLNPITVLCEHEQYARFSDGSPAQVVMIDFDDDVLEERGIPEEAVEEGGALLLAPGTLRSLGVTEGDLVGVRLTADGLAVERITPPSAADANATSLGARLTAMADTDEPIFFAAAVWAACVEDPALLTEPLPPLSDIADQSGLTRDRDSLAHGEFDFPAWRLEARCKLMAERHGIEFDDAVVLYALVEMYERISLLVDAAEDDVPDEDVLPPPDAGATPSADDTSTDLAGELGAALADPLLAELLVAETVDVDPDGAAALGLFAAVLEARVPRAARAPVRWLRAVALQRLGDVEAAERELLAAESMDTSWPLTLVDLARIASDRGDAERGLSLLRRAGAEPDDPLVALLERHRAQPRRDIGRNEACWCGSGRKYKKCHLGREESPLAERVNWLYAKAAQHVMMSGWNDLLAEVGYERCRYADPDDEDALAEALADPLVLDAVLFEGGAFEEFLRARGALLPDDERLLAEQWLLVERSVFEVEQVRRGHGMTVRDLRTGDTHEVHERAASSALQAGQLICARVVPAGDKMMFFGGIEPVALHQRDELIDLLDGEPDAVTLVAQLTRRFAPPTLVNTEGDPLTMCEASVQVGTAPGIIGALDEIYDRVDADADQPRWNEHVMVDGLQRVRATLALDGDTLRVQANSEPRMDRVLATLAQLDPAVTVLDDIRHPVRDAREAAEVAARMPVSGQSPLDPADPQAALLDEVIRGHEARWLDEPIPALAGRTPRQAADDPTRRGDLIKLLDTFPSGAGAGAGMDADRLREALGLE</sequence>